<sequence length="18" mass="2201">MAISFTLFQTKLFRINRN</sequence>
<evidence type="ECO:0000313" key="1">
    <source>
        <dbReference type="EMBL" id="JAH05911.1"/>
    </source>
</evidence>
<reference evidence="1" key="1">
    <citation type="submission" date="2014-11" db="EMBL/GenBank/DDBJ databases">
        <authorList>
            <person name="Amaro Gonzalez C."/>
        </authorList>
    </citation>
    <scope>NUCLEOTIDE SEQUENCE</scope>
</reference>
<protein>
    <submittedName>
        <fullName evidence="1">Uncharacterized protein</fullName>
    </submittedName>
</protein>
<accession>A0A0E9PMQ5</accession>
<proteinExistence type="predicted"/>
<dbReference type="EMBL" id="GBXM01102666">
    <property type="protein sequence ID" value="JAH05911.1"/>
    <property type="molecule type" value="Transcribed_RNA"/>
</dbReference>
<dbReference type="AlphaFoldDB" id="A0A0E9PMQ5"/>
<organism evidence="1">
    <name type="scientific">Anguilla anguilla</name>
    <name type="common">European freshwater eel</name>
    <name type="synonym">Muraena anguilla</name>
    <dbReference type="NCBI Taxonomy" id="7936"/>
    <lineage>
        <taxon>Eukaryota</taxon>
        <taxon>Metazoa</taxon>
        <taxon>Chordata</taxon>
        <taxon>Craniata</taxon>
        <taxon>Vertebrata</taxon>
        <taxon>Euteleostomi</taxon>
        <taxon>Actinopterygii</taxon>
        <taxon>Neopterygii</taxon>
        <taxon>Teleostei</taxon>
        <taxon>Anguilliformes</taxon>
        <taxon>Anguillidae</taxon>
        <taxon>Anguilla</taxon>
    </lineage>
</organism>
<reference evidence="1" key="2">
    <citation type="journal article" date="2015" name="Fish Shellfish Immunol.">
        <title>Early steps in the European eel (Anguilla anguilla)-Vibrio vulnificus interaction in the gills: Role of the RtxA13 toxin.</title>
        <authorList>
            <person name="Callol A."/>
            <person name="Pajuelo D."/>
            <person name="Ebbesson L."/>
            <person name="Teles M."/>
            <person name="MacKenzie S."/>
            <person name="Amaro C."/>
        </authorList>
    </citation>
    <scope>NUCLEOTIDE SEQUENCE</scope>
</reference>
<name>A0A0E9PMQ5_ANGAN</name>